<feature type="compositionally biased region" description="Low complexity" evidence="3">
    <location>
        <begin position="339"/>
        <end position="348"/>
    </location>
</feature>
<proteinExistence type="predicted"/>
<feature type="region of interest" description="Disordered" evidence="3">
    <location>
        <begin position="292"/>
        <end position="356"/>
    </location>
</feature>
<dbReference type="PANTHER" id="PTHR21549:SF0">
    <property type="entry name" value="COILED-COIL DOMAIN-CONTAINING PROTEIN 112"/>
    <property type="match status" value="1"/>
</dbReference>
<dbReference type="STRING" id="105231.A0A1Y1IN26"/>
<name>A0A1Y1IN26_KLENI</name>
<organism evidence="4 5">
    <name type="scientific">Klebsormidium nitens</name>
    <name type="common">Green alga</name>
    <name type="synonym">Ulothrix nitens</name>
    <dbReference type="NCBI Taxonomy" id="105231"/>
    <lineage>
        <taxon>Eukaryota</taxon>
        <taxon>Viridiplantae</taxon>
        <taxon>Streptophyta</taxon>
        <taxon>Klebsormidiophyceae</taxon>
        <taxon>Klebsormidiales</taxon>
        <taxon>Klebsormidiaceae</taxon>
        <taxon>Klebsormidium</taxon>
    </lineage>
</organism>
<dbReference type="OMA" id="HRAVPAW"/>
<evidence type="ECO:0000256" key="2">
    <source>
        <dbReference type="SAM" id="Coils"/>
    </source>
</evidence>
<feature type="compositionally biased region" description="Basic and acidic residues" evidence="3">
    <location>
        <begin position="295"/>
        <end position="312"/>
    </location>
</feature>
<keyword evidence="1 2" id="KW-0175">Coiled coil</keyword>
<evidence type="ECO:0000313" key="5">
    <source>
        <dbReference type="Proteomes" id="UP000054558"/>
    </source>
</evidence>
<feature type="coiled-coil region" evidence="2">
    <location>
        <begin position="24"/>
        <end position="51"/>
    </location>
</feature>
<dbReference type="PANTHER" id="PTHR21549">
    <property type="entry name" value="MUTATED IN BLADDER CANCER 1"/>
    <property type="match status" value="1"/>
</dbReference>
<gene>
    <name evidence="4" type="ORF">KFL_009680020</name>
</gene>
<evidence type="ECO:0000313" key="4">
    <source>
        <dbReference type="EMBL" id="GAQ92290.1"/>
    </source>
</evidence>
<feature type="region of interest" description="Disordered" evidence="3">
    <location>
        <begin position="155"/>
        <end position="188"/>
    </location>
</feature>
<dbReference type="InterPro" id="IPR039902">
    <property type="entry name" value="CCDC148/CCDC112"/>
</dbReference>
<dbReference type="OrthoDB" id="2152435at2759"/>
<evidence type="ECO:0000256" key="1">
    <source>
        <dbReference type="ARBA" id="ARBA00023054"/>
    </source>
</evidence>
<evidence type="ECO:0000256" key="3">
    <source>
        <dbReference type="SAM" id="MobiDB-lite"/>
    </source>
</evidence>
<accession>A0A1Y1IN26</accession>
<reference evidence="4 5" key="1">
    <citation type="journal article" date="2014" name="Nat. Commun.">
        <title>Klebsormidium flaccidum genome reveals primary factors for plant terrestrial adaptation.</title>
        <authorList>
            <person name="Hori K."/>
            <person name="Maruyama F."/>
            <person name="Fujisawa T."/>
            <person name="Togashi T."/>
            <person name="Yamamoto N."/>
            <person name="Seo M."/>
            <person name="Sato S."/>
            <person name="Yamada T."/>
            <person name="Mori H."/>
            <person name="Tajima N."/>
            <person name="Moriyama T."/>
            <person name="Ikeuchi M."/>
            <person name="Watanabe M."/>
            <person name="Wada H."/>
            <person name="Kobayashi K."/>
            <person name="Saito M."/>
            <person name="Masuda T."/>
            <person name="Sasaki-Sekimoto Y."/>
            <person name="Mashiguchi K."/>
            <person name="Awai K."/>
            <person name="Shimojima M."/>
            <person name="Masuda S."/>
            <person name="Iwai M."/>
            <person name="Nobusawa T."/>
            <person name="Narise T."/>
            <person name="Kondo S."/>
            <person name="Saito H."/>
            <person name="Sato R."/>
            <person name="Murakawa M."/>
            <person name="Ihara Y."/>
            <person name="Oshima-Yamada Y."/>
            <person name="Ohtaka K."/>
            <person name="Satoh M."/>
            <person name="Sonobe K."/>
            <person name="Ishii M."/>
            <person name="Ohtani R."/>
            <person name="Kanamori-Sato M."/>
            <person name="Honoki R."/>
            <person name="Miyazaki D."/>
            <person name="Mochizuki H."/>
            <person name="Umetsu J."/>
            <person name="Higashi K."/>
            <person name="Shibata D."/>
            <person name="Kamiya Y."/>
            <person name="Sato N."/>
            <person name="Nakamura Y."/>
            <person name="Tabata S."/>
            <person name="Ida S."/>
            <person name="Kurokawa K."/>
            <person name="Ohta H."/>
        </authorList>
    </citation>
    <scope>NUCLEOTIDE SEQUENCE [LARGE SCALE GENOMIC DNA]</scope>
    <source>
        <strain evidence="4 5">NIES-2285</strain>
    </source>
</reference>
<keyword evidence="5" id="KW-1185">Reference proteome</keyword>
<dbReference type="Proteomes" id="UP000054558">
    <property type="component" value="Unassembled WGS sequence"/>
</dbReference>
<sequence length="495" mass="56775">MEGKGGASSANLGDETKLQKAQEKAVWAKTMQNLQLRLKAHEREMEILYSGKASTGNEELQRIAEAVKEAAVARQRLDERMADRLERVQSDVRTLQTLVSNIRTGPEYMDELARTMDASEADISALKEEQQDSYDTLCRHERVLSKEIDGFGSRLESWDRGPSSPEALPARTRSAPLGGRSKGAKEGGGLLPEVEEYEEFVERTGLMGGWDPVDHKRFLRILAEHGGDYSLSVQPAVAELLLFDRKEIIAHCRWHAEFEELAKRKRGAIMAWRAQKEEEKAAAVTAGLLQSTSVKKSEEERDEAERAAERERQRKRAQLQQWKAEKEAAERERRDAEAAAEAQAQSGAKEAEQRKKAQLREAVAVFKEKQKQAEEERQRTAEEEEERRKREASGIEAELRRRRERDLAAVYERRASEQDRVQQEQQQKEARLERLRRPVQIVVDRDPHRLLKETASLINRKSPQGEEESKLFVDKVVNVRYHQTKALPTWRQVEN</sequence>
<dbReference type="EMBL" id="DF237917">
    <property type="protein sequence ID" value="GAQ92290.1"/>
    <property type="molecule type" value="Genomic_DNA"/>
</dbReference>
<protein>
    <submittedName>
        <fullName evidence="4">Uncharacterized protein</fullName>
    </submittedName>
</protein>
<feature type="region of interest" description="Disordered" evidence="3">
    <location>
        <begin position="368"/>
        <end position="399"/>
    </location>
</feature>
<dbReference type="AlphaFoldDB" id="A0A1Y1IN26"/>
<feature type="compositionally biased region" description="Basic and acidic residues" evidence="3">
    <location>
        <begin position="323"/>
        <end position="337"/>
    </location>
</feature>
<feature type="region of interest" description="Disordered" evidence="3">
    <location>
        <begin position="1"/>
        <end position="22"/>
    </location>
</feature>